<keyword evidence="6" id="KW-1185">Reference proteome</keyword>
<evidence type="ECO:0000259" key="4">
    <source>
        <dbReference type="PROSITE" id="PS50011"/>
    </source>
</evidence>
<feature type="domain" description="Protein kinase" evidence="4">
    <location>
        <begin position="17"/>
        <end position="227"/>
    </location>
</feature>
<name>A0AAV1RD26_9ROSI</name>
<organism evidence="5 6">
    <name type="scientific">Dovyalis caffra</name>
    <dbReference type="NCBI Taxonomy" id="77055"/>
    <lineage>
        <taxon>Eukaryota</taxon>
        <taxon>Viridiplantae</taxon>
        <taxon>Streptophyta</taxon>
        <taxon>Embryophyta</taxon>
        <taxon>Tracheophyta</taxon>
        <taxon>Spermatophyta</taxon>
        <taxon>Magnoliopsida</taxon>
        <taxon>eudicotyledons</taxon>
        <taxon>Gunneridae</taxon>
        <taxon>Pentapetalae</taxon>
        <taxon>rosids</taxon>
        <taxon>fabids</taxon>
        <taxon>Malpighiales</taxon>
        <taxon>Salicaceae</taxon>
        <taxon>Flacourtieae</taxon>
        <taxon>Dovyalis</taxon>
    </lineage>
</organism>
<dbReference type="SUPFAM" id="SSF56112">
    <property type="entry name" value="Protein kinase-like (PK-like)"/>
    <property type="match status" value="1"/>
</dbReference>
<dbReference type="Gene3D" id="3.30.200.20">
    <property type="entry name" value="Phosphorylase Kinase, domain 1"/>
    <property type="match status" value="1"/>
</dbReference>
<evidence type="ECO:0000313" key="6">
    <source>
        <dbReference type="Proteomes" id="UP001314170"/>
    </source>
</evidence>
<evidence type="ECO:0000256" key="2">
    <source>
        <dbReference type="ARBA" id="ARBA00022729"/>
    </source>
</evidence>
<comment type="subcellular location">
    <subcellularLocation>
        <location evidence="1">Membrane</location>
        <topology evidence="1">Single-pass type I membrane protein</topology>
    </subcellularLocation>
</comment>
<evidence type="ECO:0000313" key="5">
    <source>
        <dbReference type="EMBL" id="CAK7333513.1"/>
    </source>
</evidence>
<dbReference type="Proteomes" id="UP001314170">
    <property type="component" value="Unassembled WGS sequence"/>
</dbReference>
<keyword evidence="3" id="KW-0675">Receptor</keyword>
<dbReference type="InterPro" id="IPR011009">
    <property type="entry name" value="Kinase-like_dom_sf"/>
</dbReference>
<dbReference type="PANTHER" id="PTHR48053">
    <property type="entry name" value="LEUCINE RICH REPEAT FAMILY PROTEIN, EXPRESSED"/>
    <property type="match status" value="1"/>
</dbReference>
<evidence type="ECO:0000256" key="1">
    <source>
        <dbReference type="ARBA" id="ARBA00004479"/>
    </source>
</evidence>
<dbReference type="GO" id="GO:0016020">
    <property type="term" value="C:membrane"/>
    <property type="evidence" value="ECO:0007669"/>
    <property type="project" value="UniProtKB-SubCell"/>
</dbReference>
<dbReference type="PROSITE" id="PS50011">
    <property type="entry name" value="PROTEIN_KINASE_DOM"/>
    <property type="match status" value="1"/>
</dbReference>
<protein>
    <recommendedName>
        <fullName evidence="4">Protein kinase domain-containing protein</fullName>
    </recommendedName>
</protein>
<sequence>MALQRLGFTSSDILAGIKESNVISMGATGGIYKVEMPQLDTVVAVKKLQRSGTDIETGSSNNFVGEVNLLGNLRHQHIVKLSFLHNDSDMMARVADFGLARMMLRKNKTVSMVAGSYEYIPLGKEFANRLPERIFKPSHASSSYVVQSWQPPAENRYKINSDAAIFSREEWFWSLKSEIIKDSTFLLLQKRLLCQLARDMGLRAVDLEDDSLRVKHNIKPRAVSFLA</sequence>
<dbReference type="GO" id="GO:0004672">
    <property type="term" value="F:protein kinase activity"/>
    <property type="evidence" value="ECO:0007669"/>
    <property type="project" value="InterPro"/>
</dbReference>
<dbReference type="GO" id="GO:0005524">
    <property type="term" value="F:ATP binding"/>
    <property type="evidence" value="ECO:0007669"/>
    <property type="project" value="InterPro"/>
</dbReference>
<dbReference type="InterPro" id="IPR000719">
    <property type="entry name" value="Prot_kinase_dom"/>
</dbReference>
<dbReference type="PANTHER" id="PTHR48053:SF131">
    <property type="entry name" value="LEUCINE-RICH REPEAT RECEPTOR-LIKE SERINE_THREONINE-PROTEIN KINASE BAM2"/>
    <property type="match status" value="1"/>
</dbReference>
<dbReference type="AlphaFoldDB" id="A0AAV1RD26"/>
<proteinExistence type="predicted"/>
<keyword evidence="2" id="KW-0732">Signal</keyword>
<gene>
    <name evidence="5" type="ORF">DCAF_LOCUS9478</name>
</gene>
<dbReference type="InterPro" id="IPR051716">
    <property type="entry name" value="Plant_RL_S/T_kinase"/>
</dbReference>
<evidence type="ECO:0000256" key="3">
    <source>
        <dbReference type="ARBA" id="ARBA00023170"/>
    </source>
</evidence>
<accession>A0AAV1RD26</accession>
<dbReference type="EMBL" id="CAWUPB010000936">
    <property type="protein sequence ID" value="CAK7333513.1"/>
    <property type="molecule type" value="Genomic_DNA"/>
</dbReference>
<reference evidence="5 6" key="1">
    <citation type="submission" date="2024-01" db="EMBL/GenBank/DDBJ databases">
        <authorList>
            <person name="Waweru B."/>
        </authorList>
    </citation>
    <scope>NUCLEOTIDE SEQUENCE [LARGE SCALE GENOMIC DNA]</scope>
</reference>
<comment type="caution">
    <text evidence="5">The sequence shown here is derived from an EMBL/GenBank/DDBJ whole genome shotgun (WGS) entry which is preliminary data.</text>
</comment>